<dbReference type="Pfam" id="PF01613">
    <property type="entry name" value="Flavin_Reduct"/>
    <property type="match status" value="1"/>
</dbReference>
<name>A0A1Y5PNY0_9SPHN</name>
<evidence type="ECO:0000313" key="4">
    <source>
        <dbReference type="EMBL" id="SBV31763.1"/>
    </source>
</evidence>
<protein>
    <submittedName>
        <fullName evidence="4">Flavin reductase-like, FMN-binding protein</fullName>
    </submittedName>
</protein>
<dbReference type="InterPro" id="IPR002563">
    <property type="entry name" value="Flavin_Rdtase-like_dom"/>
</dbReference>
<dbReference type="RefSeq" id="WP_295323624.1">
    <property type="nucleotide sequence ID" value="NZ_LT598653.1"/>
</dbReference>
<feature type="domain" description="Flavin reductase like" evidence="3">
    <location>
        <begin position="15"/>
        <end position="159"/>
    </location>
</feature>
<dbReference type="SMART" id="SM00903">
    <property type="entry name" value="Flavin_Reduct"/>
    <property type="match status" value="1"/>
</dbReference>
<dbReference type="InterPro" id="IPR012349">
    <property type="entry name" value="Split_barrel_FMN-bd"/>
</dbReference>
<dbReference type="AlphaFoldDB" id="A0A1Y5PNY0"/>
<evidence type="ECO:0000259" key="3">
    <source>
        <dbReference type="SMART" id="SM00903"/>
    </source>
</evidence>
<evidence type="ECO:0000256" key="2">
    <source>
        <dbReference type="ARBA" id="ARBA00023002"/>
    </source>
</evidence>
<dbReference type="GO" id="GO:0042602">
    <property type="term" value="F:riboflavin reductase (NADPH) activity"/>
    <property type="evidence" value="ECO:0007669"/>
    <property type="project" value="TreeGrafter"/>
</dbReference>
<keyword evidence="2" id="KW-0560">Oxidoreductase</keyword>
<dbReference type="PANTHER" id="PTHR30466:SF11">
    <property type="entry name" value="FLAVIN-DEPENDENT MONOOXYGENASE, REDUCTASE SUBUNIT HSAB"/>
    <property type="match status" value="1"/>
</dbReference>
<dbReference type="PANTHER" id="PTHR30466">
    <property type="entry name" value="FLAVIN REDUCTASE"/>
    <property type="match status" value="1"/>
</dbReference>
<comment type="similarity">
    <text evidence="1">Belongs to the non-flavoprotein flavin reductase family.</text>
</comment>
<evidence type="ECO:0000256" key="1">
    <source>
        <dbReference type="ARBA" id="ARBA00008898"/>
    </source>
</evidence>
<dbReference type="KEGG" id="sphu:SPPYR_0643"/>
<organism evidence="4">
    <name type="scientific">uncultured Sphingopyxis sp</name>
    <dbReference type="NCBI Taxonomy" id="310581"/>
    <lineage>
        <taxon>Bacteria</taxon>
        <taxon>Pseudomonadati</taxon>
        <taxon>Pseudomonadota</taxon>
        <taxon>Alphaproteobacteria</taxon>
        <taxon>Sphingomonadales</taxon>
        <taxon>Sphingomonadaceae</taxon>
        <taxon>Sphingopyxis</taxon>
        <taxon>environmental samples</taxon>
    </lineage>
</organism>
<dbReference type="Gene3D" id="2.30.110.10">
    <property type="entry name" value="Electron Transport, Fmn-binding Protein, Chain A"/>
    <property type="match status" value="1"/>
</dbReference>
<proteinExistence type="inferred from homology"/>
<reference evidence="4" key="1">
    <citation type="submission" date="2016-03" db="EMBL/GenBank/DDBJ databases">
        <authorList>
            <person name="Ploux O."/>
        </authorList>
    </citation>
    <scope>NUCLEOTIDE SEQUENCE</scope>
    <source>
        <strain evidence="4">UC10</strain>
    </source>
</reference>
<sequence>MSNGGIGPREFRAVLGCYPTGVCVITARDGEGRRHGLVVGSFTSVSLDPPLVGFFPGKQSSTWRAIETAGRFCVNVLGADQLETCRRFALKGEDRFDGLLCGTSPSGQPILDSAVAWIDCSIDRVIEVGDHWFVVGAVEALEADECGKPLLFYRGGYHDMATRIDC</sequence>
<gene>
    <name evidence="4" type="ORF">SPPYR_0643</name>
</gene>
<dbReference type="SUPFAM" id="SSF50475">
    <property type="entry name" value="FMN-binding split barrel"/>
    <property type="match status" value="1"/>
</dbReference>
<accession>A0A1Y5PNY0</accession>
<dbReference type="GO" id="GO:0010181">
    <property type="term" value="F:FMN binding"/>
    <property type="evidence" value="ECO:0007669"/>
    <property type="project" value="InterPro"/>
</dbReference>
<dbReference type="EMBL" id="LT598653">
    <property type="protein sequence ID" value="SBV31763.1"/>
    <property type="molecule type" value="Genomic_DNA"/>
</dbReference>
<dbReference type="InterPro" id="IPR050268">
    <property type="entry name" value="NADH-dep_flavin_reductase"/>
</dbReference>